<keyword evidence="1" id="KW-1133">Transmembrane helix</keyword>
<keyword evidence="3" id="KW-1185">Reference proteome</keyword>
<evidence type="ECO:0000313" key="3">
    <source>
        <dbReference type="Proteomes" id="UP000218267"/>
    </source>
</evidence>
<feature type="transmembrane region" description="Helical" evidence="1">
    <location>
        <begin position="37"/>
        <end position="70"/>
    </location>
</feature>
<dbReference type="OrthoDB" id="9781156at2"/>
<evidence type="ECO:0000256" key="1">
    <source>
        <dbReference type="SAM" id="Phobius"/>
    </source>
</evidence>
<evidence type="ECO:0008006" key="4">
    <source>
        <dbReference type="Google" id="ProtNLM"/>
    </source>
</evidence>
<name>A0A1Y1CDT2_9BACT</name>
<reference evidence="2 3" key="1">
    <citation type="journal article" date="2018" name="Mar. Genomics">
        <title>Complete genome sequence of Marinifilaceae bacterium strain SPP2, isolated from the Antarctic marine sediment.</title>
        <authorList>
            <person name="Watanabe M."/>
            <person name="Kojima H."/>
            <person name="Fukui M."/>
        </authorList>
    </citation>
    <scope>NUCLEOTIDE SEQUENCE [LARGE SCALE GENOMIC DNA]</scope>
    <source>
        <strain evidence="2 3">SPP2</strain>
    </source>
</reference>
<keyword evidence="1" id="KW-0812">Transmembrane</keyword>
<accession>A0A1Y1CDT2</accession>
<dbReference type="Proteomes" id="UP000218267">
    <property type="component" value="Chromosome"/>
</dbReference>
<gene>
    <name evidence="2" type="ORF">ALGA_0102</name>
</gene>
<reference evidence="3" key="2">
    <citation type="journal article" date="2020" name="Antonie Van Leeuwenhoek">
        <title>Labilibaculum antarcticum sp. nov., a novel facultative anaerobic, psychrotorelant bacterium isolated from marine sediment of Antarctica.</title>
        <authorList>
            <person name="Watanabe M."/>
            <person name="Kojima H."/>
            <person name="Fukui M."/>
        </authorList>
    </citation>
    <scope>NUCLEOTIDE SEQUENCE [LARGE SCALE GENOMIC DNA]</scope>
    <source>
        <strain evidence="3">SPP2</strain>
    </source>
</reference>
<feature type="transmembrane region" description="Helical" evidence="1">
    <location>
        <begin position="90"/>
        <end position="112"/>
    </location>
</feature>
<dbReference type="InterPro" id="IPR036259">
    <property type="entry name" value="MFS_trans_sf"/>
</dbReference>
<keyword evidence="1" id="KW-0472">Membrane</keyword>
<protein>
    <recommendedName>
        <fullName evidence="4">Major facilitator superfamily (MFS) profile domain-containing protein</fullName>
    </recommendedName>
</protein>
<dbReference type="Gene3D" id="1.20.1250.20">
    <property type="entry name" value="MFS general substrate transporter like domains"/>
    <property type="match status" value="1"/>
</dbReference>
<dbReference type="EMBL" id="AP018042">
    <property type="protein sequence ID" value="BAX78497.1"/>
    <property type="molecule type" value="Genomic_DNA"/>
</dbReference>
<dbReference type="KEGG" id="mbas:ALGA_0102"/>
<sequence>MLFRGIAADVGSVPWGNISKFFMGRGWTLNAARKVSLLICALCIAPVSFAALTDNVWVAVALIALASGGHQNWSANLFTLVSDVMPKKSIATVVGIGGMIGAVSGMLTDFALGQGLDAQEMHFISGCFREQVCCIW</sequence>
<proteinExistence type="predicted"/>
<dbReference type="SUPFAM" id="SSF103473">
    <property type="entry name" value="MFS general substrate transporter"/>
    <property type="match status" value="1"/>
</dbReference>
<evidence type="ECO:0000313" key="2">
    <source>
        <dbReference type="EMBL" id="BAX78497.1"/>
    </source>
</evidence>
<dbReference type="RefSeq" id="WP_145957551.1">
    <property type="nucleotide sequence ID" value="NZ_AP018042.1"/>
</dbReference>
<dbReference type="AlphaFoldDB" id="A0A1Y1CDT2"/>
<organism evidence="2 3">
    <name type="scientific">Labilibaculum antarcticum</name>
    <dbReference type="NCBI Taxonomy" id="1717717"/>
    <lineage>
        <taxon>Bacteria</taxon>
        <taxon>Pseudomonadati</taxon>
        <taxon>Bacteroidota</taxon>
        <taxon>Bacteroidia</taxon>
        <taxon>Marinilabiliales</taxon>
        <taxon>Marinifilaceae</taxon>
        <taxon>Labilibaculum</taxon>
    </lineage>
</organism>